<evidence type="ECO:0000259" key="22">
    <source>
        <dbReference type="PROSITE" id="PS50112"/>
    </source>
</evidence>
<comment type="function">
    <text evidence="18">Protein kinase that acts as a blue light photoreceptor in a signal-transduction pathway for phototropic responses. Regulates a wide range of physiological activities in plants that maximize the efficiency of photosynthesis, such as chloroplast relocations, stomata opening, and leaf expansion.</text>
</comment>
<dbReference type="FunFam" id="3.30.450.20:FF:000002">
    <property type="entry name" value="LOV domain-containing protein"/>
    <property type="match status" value="1"/>
</dbReference>
<dbReference type="InterPro" id="IPR000014">
    <property type="entry name" value="PAS"/>
</dbReference>
<dbReference type="GO" id="GO:0004674">
    <property type="term" value="F:protein serine/threonine kinase activity"/>
    <property type="evidence" value="ECO:0007669"/>
    <property type="project" value="UniProtKB-KW"/>
</dbReference>
<dbReference type="AlphaFoldDB" id="A0AAV8QJF3"/>
<comment type="catalytic activity">
    <reaction evidence="17">
        <text>L-seryl-[protein] + ATP = O-phospho-L-seryl-[protein] + ADP + H(+)</text>
        <dbReference type="Rhea" id="RHEA:17989"/>
        <dbReference type="Rhea" id="RHEA-COMP:9863"/>
        <dbReference type="Rhea" id="RHEA-COMP:11604"/>
        <dbReference type="ChEBI" id="CHEBI:15378"/>
        <dbReference type="ChEBI" id="CHEBI:29999"/>
        <dbReference type="ChEBI" id="CHEBI:30616"/>
        <dbReference type="ChEBI" id="CHEBI:83421"/>
        <dbReference type="ChEBI" id="CHEBI:456216"/>
        <dbReference type="EC" id="2.7.11.1"/>
    </reaction>
</comment>
<feature type="region of interest" description="Disordered" evidence="20">
    <location>
        <begin position="1"/>
        <end position="78"/>
    </location>
</feature>
<evidence type="ECO:0000256" key="4">
    <source>
        <dbReference type="ARBA" id="ARBA00022527"/>
    </source>
</evidence>
<keyword evidence="12" id="KW-0418">Kinase</keyword>
<keyword evidence="10" id="KW-0677">Repeat</keyword>
<dbReference type="SMART" id="SM00220">
    <property type="entry name" value="S_TKc"/>
    <property type="match status" value="1"/>
</dbReference>
<keyword evidence="4" id="KW-0723">Serine/threonine-protein kinase</keyword>
<dbReference type="Pfam" id="PF00069">
    <property type="entry name" value="Pkinase"/>
    <property type="match status" value="1"/>
</dbReference>
<keyword evidence="9" id="KW-0808">Transferase</keyword>
<dbReference type="Proteomes" id="UP001222027">
    <property type="component" value="Unassembled WGS sequence"/>
</dbReference>
<protein>
    <recommendedName>
        <fullName evidence="3">non-specific serine/threonine protein kinase</fullName>
        <ecNumber evidence="3">2.7.11.1</ecNumber>
    </recommendedName>
</protein>
<dbReference type="SUPFAM" id="SSF55785">
    <property type="entry name" value="PYP-like sensor domain (PAS domain)"/>
    <property type="match status" value="2"/>
</dbReference>
<comment type="caution">
    <text evidence="24">The sequence shown here is derived from an EMBL/GenBank/DDBJ whole genome shotgun (WGS) entry which is preliminary data.</text>
</comment>
<dbReference type="FunFam" id="1.10.510.10:FF:000265">
    <property type="entry name" value="Putative LOV domain-containing protein"/>
    <property type="match status" value="1"/>
</dbReference>
<keyword evidence="14" id="KW-0157">Chromophore</keyword>
<evidence type="ECO:0000256" key="20">
    <source>
        <dbReference type="SAM" id="MobiDB-lite"/>
    </source>
</evidence>
<dbReference type="SMART" id="SM00086">
    <property type="entry name" value="PAC"/>
    <property type="match status" value="2"/>
</dbReference>
<keyword evidence="25" id="KW-1185">Reference proteome</keyword>
<evidence type="ECO:0000256" key="10">
    <source>
        <dbReference type="ARBA" id="ARBA00022737"/>
    </source>
</evidence>
<feature type="domain" description="PAS" evidence="22">
    <location>
        <begin position="173"/>
        <end position="243"/>
    </location>
</feature>
<dbReference type="InterPro" id="IPR011009">
    <property type="entry name" value="Kinase-like_dom_sf"/>
</dbReference>
<gene>
    <name evidence="24" type="ORF">OPV22_025411</name>
</gene>
<evidence type="ECO:0000259" key="23">
    <source>
        <dbReference type="PROSITE" id="PS50113"/>
    </source>
</evidence>
<dbReference type="PROSITE" id="PS00108">
    <property type="entry name" value="PROTEIN_KINASE_ST"/>
    <property type="match status" value="1"/>
</dbReference>
<comment type="similarity">
    <text evidence="2">Belongs to the protein kinase superfamily. AGC Ser/Thr protein kinase family.</text>
</comment>
<evidence type="ECO:0000256" key="15">
    <source>
        <dbReference type="ARBA" id="ARBA00023170"/>
    </source>
</evidence>
<keyword evidence="11 19" id="KW-0547">Nucleotide-binding</keyword>
<keyword evidence="8" id="KW-0288">FMN</keyword>
<dbReference type="FunFam" id="3.30.200.20:FF:000133">
    <property type="entry name" value="LOV domain-containing protein"/>
    <property type="match status" value="1"/>
</dbReference>
<dbReference type="EMBL" id="JAQQAF010000007">
    <property type="protein sequence ID" value="KAJ8471068.1"/>
    <property type="molecule type" value="Genomic_DNA"/>
</dbReference>
<feature type="domain" description="Protein kinase" evidence="21">
    <location>
        <begin position="654"/>
        <end position="941"/>
    </location>
</feature>
<name>A0AAV8QJF3_ENSVE</name>
<feature type="domain" description="PAC" evidence="23">
    <location>
        <begin position="247"/>
        <end position="301"/>
    </location>
</feature>
<evidence type="ECO:0000256" key="3">
    <source>
        <dbReference type="ARBA" id="ARBA00012513"/>
    </source>
</evidence>
<dbReference type="PROSITE" id="PS50113">
    <property type="entry name" value="PAC"/>
    <property type="match status" value="2"/>
</dbReference>
<evidence type="ECO:0000256" key="18">
    <source>
        <dbReference type="ARBA" id="ARBA00058424"/>
    </source>
</evidence>
<dbReference type="PANTHER" id="PTHR45637">
    <property type="entry name" value="FLIPPASE KINASE 1-RELATED"/>
    <property type="match status" value="1"/>
</dbReference>
<feature type="binding site" evidence="19">
    <location>
        <position position="683"/>
    </location>
    <ligand>
        <name>ATP</name>
        <dbReference type="ChEBI" id="CHEBI:30616"/>
    </ligand>
</feature>
<evidence type="ECO:0000256" key="19">
    <source>
        <dbReference type="PROSITE-ProRule" id="PRU10141"/>
    </source>
</evidence>
<comment type="cofactor">
    <cofactor evidence="1">
        <name>FMN</name>
        <dbReference type="ChEBI" id="CHEBI:58210"/>
    </cofactor>
</comment>
<dbReference type="InterPro" id="IPR017441">
    <property type="entry name" value="Protein_kinase_ATP_BS"/>
</dbReference>
<evidence type="ECO:0000256" key="17">
    <source>
        <dbReference type="ARBA" id="ARBA00048679"/>
    </source>
</evidence>
<accession>A0AAV8QJF3</accession>
<evidence type="ECO:0000256" key="11">
    <source>
        <dbReference type="ARBA" id="ARBA00022741"/>
    </source>
</evidence>
<dbReference type="InterPro" id="IPR001610">
    <property type="entry name" value="PAC"/>
</dbReference>
<evidence type="ECO:0000256" key="9">
    <source>
        <dbReference type="ARBA" id="ARBA00022679"/>
    </source>
</evidence>
<feature type="compositionally biased region" description="Polar residues" evidence="20">
    <location>
        <begin position="30"/>
        <end position="46"/>
    </location>
</feature>
<dbReference type="EC" id="2.7.11.1" evidence="3"/>
<evidence type="ECO:0000259" key="21">
    <source>
        <dbReference type="PROSITE" id="PS50011"/>
    </source>
</evidence>
<evidence type="ECO:0000313" key="24">
    <source>
        <dbReference type="EMBL" id="KAJ8471068.1"/>
    </source>
</evidence>
<feature type="region of interest" description="Disordered" evidence="20">
    <location>
        <begin position="347"/>
        <end position="383"/>
    </location>
</feature>
<comment type="catalytic activity">
    <reaction evidence="16">
        <text>L-threonyl-[protein] + ATP = O-phospho-L-threonyl-[protein] + ADP + H(+)</text>
        <dbReference type="Rhea" id="RHEA:46608"/>
        <dbReference type="Rhea" id="RHEA-COMP:11060"/>
        <dbReference type="Rhea" id="RHEA-COMP:11605"/>
        <dbReference type="ChEBI" id="CHEBI:15378"/>
        <dbReference type="ChEBI" id="CHEBI:30013"/>
        <dbReference type="ChEBI" id="CHEBI:30616"/>
        <dbReference type="ChEBI" id="CHEBI:61977"/>
        <dbReference type="ChEBI" id="CHEBI:456216"/>
        <dbReference type="EC" id="2.7.11.1"/>
    </reaction>
</comment>
<keyword evidence="6" id="KW-0716">Sensory transduction</keyword>
<dbReference type="GO" id="GO:0009882">
    <property type="term" value="F:blue light photoreceptor activity"/>
    <property type="evidence" value="ECO:0007669"/>
    <property type="project" value="UniProtKB-ARBA"/>
</dbReference>
<evidence type="ECO:0000256" key="1">
    <source>
        <dbReference type="ARBA" id="ARBA00001917"/>
    </source>
</evidence>
<reference evidence="24 25" key="1">
    <citation type="submission" date="2022-12" db="EMBL/GenBank/DDBJ databases">
        <title>Chromosome-scale assembly of the Ensete ventricosum genome.</title>
        <authorList>
            <person name="Dussert Y."/>
            <person name="Stocks J."/>
            <person name="Wendawek A."/>
            <person name="Woldeyes F."/>
            <person name="Nichols R.A."/>
            <person name="Borrell J.S."/>
        </authorList>
    </citation>
    <scope>NUCLEOTIDE SEQUENCE [LARGE SCALE GENOMIC DNA]</scope>
    <source>
        <strain evidence="25">cv. Maze</strain>
        <tissue evidence="24">Seeds</tissue>
    </source>
</reference>
<dbReference type="Gene3D" id="1.10.510.10">
    <property type="entry name" value="Transferase(Phosphotransferase) domain 1"/>
    <property type="match status" value="1"/>
</dbReference>
<dbReference type="CDD" id="cd00130">
    <property type="entry name" value="PAS"/>
    <property type="match status" value="2"/>
</dbReference>
<sequence>MDKESATHPPTSSLIPPLPRDSRGSLEIFNPTQPKPRSSHISTWQSRPGPQPSAHRAPPPPAAASGDDDEDIIRPWMALPSTSAAAPLPYLPYAISKKPPAAAEDVGAAAQRAAEWGLVLKTDEETGRPQGVEVRRSGDEAGGKGRSRKSSGGCSYRSSEDSEVAPRGGFPRVSEELREALSAFQQSFVVSDATKSDHPVMYASAGFFHMTGYLAKEVIGRNCRFLQGSGTDPEEIARLREALSAGTNYCGRILNYKKDGTPFWNLLTIAPIKDEAGNTLKFIGMQVEVSKYTEGSKDRMVRPNGLPESLIRYDARQKDRARSSVSDLVLAVKDPYSLSESRSYPFMRKSEGSGQTVVSEVPGKRSSENATAARRNSRSGMRSSMNKICELPEVANKSRKSGLKSFMGLIGFGHLNVEKNELEVPIEESLLMESDDERPESFDDEERKKEIRRGIDLATTLERIEKNFVVTDPRLPDNPIIFASDSFLELTEYSREEILGRNCRFLQGPETDVATVRKIREAIDNQRDITVQLINYTKSGKKFWNLFHLQPMRDQKGEVQYFIGVQLDGSEHVEPLQNCIPADTAKESSKLVKETADNVDEAVRELPDANLKPEDLWFNHSKLVLPKPHMRNNTSWRAIQKVVESGEKIGLKHFRPVKPLGSGDTGSVHLVELLGTGEYFAMKAMDKNIMLNRNKVHRACAEREILDMLDHPFLPTLYASFQSKTHICLITDYCPGGELFLLLDRQPEKVLKEDAVRFYAAEVVVALEYLHCQGIIYRDLKPENILLQRDGHVSLTDFDLSCLTSCKPQLLLPKVEDKKKQIKEKISPIFVAEPMRASNSFVGTEEYIAPEIISGAGHTSAVDWWALGILLYEMLYGYTPFRGKTRQKTFANILHKDLRFPGSISVSLPAKQLIYRLLHRDPRNRLGSCHGANEVKKHPFFHGINWALVRCMSPPKLDTPLFDPKSAKEAKMVDAELEVQTIF</sequence>
<dbReference type="InterPro" id="IPR035965">
    <property type="entry name" value="PAS-like_dom_sf"/>
</dbReference>
<keyword evidence="15" id="KW-0675">Receptor</keyword>
<dbReference type="PROSITE" id="PS00107">
    <property type="entry name" value="PROTEIN_KINASE_ATP"/>
    <property type="match status" value="1"/>
</dbReference>
<dbReference type="FunFam" id="3.30.450.20:FF:000036">
    <property type="entry name" value="Putative LOV domain-containing protein"/>
    <property type="match status" value="1"/>
</dbReference>
<feature type="domain" description="PAC" evidence="23">
    <location>
        <begin position="527"/>
        <end position="581"/>
    </location>
</feature>
<evidence type="ECO:0000256" key="13">
    <source>
        <dbReference type="ARBA" id="ARBA00022840"/>
    </source>
</evidence>
<keyword evidence="5" id="KW-0600">Photoreceptor protein</keyword>
<keyword evidence="13 19" id="KW-0067">ATP-binding</keyword>
<organism evidence="24 25">
    <name type="scientific">Ensete ventricosum</name>
    <name type="common">Abyssinian banana</name>
    <name type="synonym">Musa ensete</name>
    <dbReference type="NCBI Taxonomy" id="4639"/>
    <lineage>
        <taxon>Eukaryota</taxon>
        <taxon>Viridiplantae</taxon>
        <taxon>Streptophyta</taxon>
        <taxon>Embryophyta</taxon>
        <taxon>Tracheophyta</taxon>
        <taxon>Spermatophyta</taxon>
        <taxon>Magnoliopsida</taxon>
        <taxon>Liliopsida</taxon>
        <taxon>Zingiberales</taxon>
        <taxon>Musaceae</taxon>
        <taxon>Ensete</taxon>
    </lineage>
</organism>
<evidence type="ECO:0000256" key="2">
    <source>
        <dbReference type="ARBA" id="ARBA00009903"/>
    </source>
</evidence>
<dbReference type="SUPFAM" id="SSF56112">
    <property type="entry name" value="Protein kinase-like (PK-like)"/>
    <property type="match status" value="1"/>
</dbReference>
<evidence type="ECO:0000256" key="8">
    <source>
        <dbReference type="ARBA" id="ARBA00022643"/>
    </source>
</evidence>
<dbReference type="InterPro" id="IPR000700">
    <property type="entry name" value="PAS-assoc_C"/>
</dbReference>
<dbReference type="PROSITE" id="PS50112">
    <property type="entry name" value="PAS"/>
    <property type="match status" value="2"/>
</dbReference>
<feature type="compositionally biased region" description="Basic and acidic residues" evidence="20">
    <location>
        <begin position="121"/>
        <end position="143"/>
    </location>
</feature>
<evidence type="ECO:0000256" key="5">
    <source>
        <dbReference type="ARBA" id="ARBA00022543"/>
    </source>
</evidence>
<feature type="region of interest" description="Disordered" evidence="20">
    <location>
        <begin position="120"/>
        <end position="170"/>
    </location>
</feature>
<evidence type="ECO:0000256" key="12">
    <source>
        <dbReference type="ARBA" id="ARBA00022777"/>
    </source>
</evidence>
<dbReference type="Gene3D" id="3.30.450.20">
    <property type="entry name" value="PAS domain"/>
    <property type="match status" value="2"/>
</dbReference>
<keyword evidence="7" id="KW-0285">Flavoprotein</keyword>
<evidence type="ECO:0000256" key="6">
    <source>
        <dbReference type="ARBA" id="ARBA00022606"/>
    </source>
</evidence>
<dbReference type="Gene3D" id="3.30.200.20">
    <property type="entry name" value="Phosphorylase Kinase, domain 1"/>
    <property type="match status" value="1"/>
</dbReference>
<evidence type="ECO:0000313" key="25">
    <source>
        <dbReference type="Proteomes" id="UP001222027"/>
    </source>
</evidence>
<dbReference type="Pfam" id="PF13426">
    <property type="entry name" value="PAS_9"/>
    <property type="match status" value="2"/>
</dbReference>
<dbReference type="CDD" id="cd05574">
    <property type="entry name" value="STKc_phototropin_like"/>
    <property type="match status" value="1"/>
</dbReference>
<dbReference type="InterPro" id="IPR008271">
    <property type="entry name" value="Ser/Thr_kinase_AS"/>
</dbReference>
<dbReference type="GO" id="GO:0005524">
    <property type="term" value="F:ATP binding"/>
    <property type="evidence" value="ECO:0007669"/>
    <property type="project" value="UniProtKB-UniRule"/>
</dbReference>
<evidence type="ECO:0000256" key="16">
    <source>
        <dbReference type="ARBA" id="ARBA00047899"/>
    </source>
</evidence>
<evidence type="ECO:0000256" key="7">
    <source>
        <dbReference type="ARBA" id="ARBA00022630"/>
    </source>
</evidence>
<proteinExistence type="inferred from homology"/>
<dbReference type="SMART" id="SM00091">
    <property type="entry name" value="PAS"/>
    <property type="match status" value="2"/>
</dbReference>
<dbReference type="PROSITE" id="PS50011">
    <property type="entry name" value="PROTEIN_KINASE_DOM"/>
    <property type="match status" value="1"/>
</dbReference>
<dbReference type="InterPro" id="IPR000719">
    <property type="entry name" value="Prot_kinase_dom"/>
</dbReference>
<dbReference type="NCBIfam" id="TIGR00229">
    <property type="entry name" value="sensory_box"/>
    <property type="match status" value="2"/>
</dbReference>
<feature type="domain" description="PAS" evidence="22">
    <location>
        <begin position="453"/>
        <end position="526"/>
    </location>
</feature>
<evidence type="ECO:0000256" key="14">
    <source>
        <dbReference type="ARBA" id="ARBA00022991"/>
    </source>
</evidence>